<dbReference type="Proteomes" id="UP000824136">
    <property type="component" value="Unassembled WGS sequence"/>
</dbReference>
<proteinExistence type="predicted"/>
<feature type="chain" id="PRO_5038559513" evidence="1">
    <location>
        <begin position="21"/>
        <end position="317"/>
    </location>
</feature>
<gene>
    <name evidence="2" type="ORF">IAC39_01660</name>
</gene>
<dbReference type="InterPro" id="IPR029058">
    <property type="entry name" value="AB_hydrolase_fold"/>
</dbReference>
<dbReference type="PANTHER" id="PTHR48098">
    <property type="entry name" value="ENTEROCHELIN ESTERASE-RELATED"/>
    <property type="match status" value="1"/>
</dbReference>
<evidence type="ECO:0000313" key="2">
    <source>
        <dbReference type="EMBL" id="HIT58419.1"/>
    </source>
</evidence>
<dbReference type="AlphaFoldDB" id="A0A9D1KJ08"/>
<dbReference type="Pfam" id="PF00756">
    <property type="entry name" value="Esterase"/>
    <property type="match status" value="1"/>
</dbReference>
<dbReference type="EMBL" id="DVLL01000007">
    <property type="protein sequence ID" value="HIT58419.1"/>
    <property type="molecule type" value="Genomic_DNA"/>
</dbReference>
<keyword evidence="1" id="KW-0732">Signal</keyword>
<evidence type="ECO:0000256" key="1">
    <source>
        <dbReference type="SAM" id="SignalP"/>
    </source>
</evidence>
<dbReference type="PROSITE" id="PS51257">
    <property type="entry name" value="PROKAR_LIPOPROTEIN"/>
    <property type="match status" value="1"/>
</dbReference>
<dbReference type="Gene3D" id="3.40.50.1820">
    <property type="entry name" value="alpha/beta hydrolase"/>
    <property type="match status" value="1"/>
</dbReference>
<dbReference type="SUPFAM" id="SSF53474">
    <property type="entry name" value="alpha/beta-Hydrolases"/>
    <property type="match status" value="1"/>
</dbReference>
<feature type="signal peptide" evidence="1">
    <location>
        <begin position="1"/>
        <end position="20"/>
    </location>
</feature>
<sequence length="317" mass="35309">MMKKLILMFACAAMLLSLCACENTNDKEDEVVDTRSSFEIAEEFMDSTEIETYMPDNGYQDPAEEGEAGEIVDITYYSETVKKDRPAKVQLPVGYDEDKEYPVLYVLHGIFGDQTTMINSWQTNDIVDHMIAEGLAEEMIVVYPYMYASETEDTCPGITVESAANYDNFLNDLVNDLMPYMAENFSIAEGKDNTAVFGFSMGGREALAIGFTYPDMFGYIAAACPAPGLVPGQDWAMQHPGQFQNDELKFTDEMPYLVLIGAGDSDGTVGTFPESYHNLMDENGVKHLWYIIPGSDHGDPAIASVTYNFLKYVFKAK</sequence>
<dbReference type="InterPro" id="IPR000801">
    <property type="entry name" value="Esterase-like"/>
</dbReference>
<name>A0A9D1KJ08_9FIRM</name>
<evidence type="ECO:0000313" key="3">
    <source>
        <dbReference type="Proteomes" id="UP000824136"/>
    </source>
</evidence>
<comment type="caution">
    <text evidence="2">The sequence shown here is derived from an EMBL/GenBank/DDBJ whole genome shotgun (WGS) entry which is preliminary data.</text>
</comment>
<organism evidence="2 3">
    <name type="scientific">Candidatus Faeciplasma pullistercoris</name>
    <dbReference type="NCBI Taxonomy" id="2840800"/>
    <lineage>
        <taxon>Bacteria</taxon>
        <taxon>Bacillati</taxon>
        <taxon>Bacillota</taxon>
        <taxon>Clostridia</taxon>
        <taxon>Eubacteriales</taxon>
        <taxon>Oscillospiraceae</taxon>
        <taxon>Oscillospiraceae incertae sedis</taxon>
        <taxon>Candidatus Faeciplasma</taxon>
    </lineage>
</organism>
<accession>A0A9D1KJ08</accession>
<protein>
    <submittedName>
        <fullName evidence="2">Esterase family protein</fullName>
    </submittedName>
</protein>
<reference evidence="2" key="2">
    <citation type="journal article" date="2021" name="PeerJ">
        <title>Extensive microbial diversity within the chicken gut microbiome revealed by metagenomics and culture.</title>
        <authorList>
            <person name="Gilroy R."/>
            <person name="Ravi A."/>
            <person name="Getino M."/>
            <person name="Pursley I."/>
            <person name="Horton D.L."/>
            <person name="Alikhan N.F."/>
            <person name="Baker D."/>
            <person name="Gharbi K."/>
            <person name="Hall N."/>
            <person name="Watson M."/>
            <person name="Adriaenssens E.M."/>
            <person name="Foster-Nyarko E."/>
            <person name="Jarju S."/>
            <person name="Secka A."/>
            <person name="Antonio M."/>
            <person name="Oren A."/>
            <person name="Chaudhuri R.R."/>
            <person name="La Ragione R."/>
            <person name="Hildebrand F."/>
            <person name="Pallen M.J."/>
        </authorList>
    </citation>
    <scope>NUCLEOTIDE SEQUENCE</scope>
    <source>
        <strain evidence="2">CHK33-4379</strain>
    </source>
</reference>
<dbReference type="InterPro" id="IPR050583">
    <property type="entry name" value="Mycobacterial_A85_antigen"/>
</dbReference>
<reference evidence="2" key="1">
    <citation type="submission" date="2020-10" db="EMBL/GenBank/DDBJ databases">
        <authorList>
            <person name="Gilroy R."/>
        </authorList>
    </citation>
    <scope>NUCLEOTIDE SEQUENCE</scope>
    <source>
        <strain evidence="2">CHK33-4379</strain>
    </source>
</reference>